<dbReference type="Proteomes" id="UP000014074">
    <property type="component" value="Unassembled WGS sequence"/>
</dbReference>
<keyword evidence="3" id="KW-1185">Reference proteome</keyword>
<evidence type="ECO:0000256" key="1">
    <source>
        <dbReference type="SAM" id="MobiDB-lite"/>
    </source>
</evidence>
<dbReference type="HOGENOM" id="CLU_018058_0_0_1"/>
<feature type="compositionally biased region" description="Low complexity" evidence="1">
    <location>
        <begin position="118"/>
        <end position="128"/>
    </location>
</feature>
<feature type="region of interest" description="Disordered" evidence="1">
    <location>
        <begin position="1"/>
        <end position="177"/>
    </location>
</feature>
<dbReference type="AlphaFoldDB" id="R8BAR9"/>
<dbReference type="EMBL" id="KB933348">
    <property type="protein sequence ID" value="EON96382.1"/>
    <property type="molecule type" value="Genomic_DNA"/>
</dbReference>
<feature type="compositionally biased region" description="Polar residues" evidence="1">
    <location>
        <begin position="246"/>
        <end position="258"/>
    </location>
</feature>
<organism evidence="2 3">
    <name type="scientific">Phaeoacremonium minimum (strain UCR-PA7)</name>
    <name type="common">Esca disease fungus</name>
    <name type="synonym">Togninia minima</name>
    <dbReference type="NCBI Taxonomy" id="1286976"/>
    <lineage>
        <taxon>Eukaryota</taxon>
        <taxon>Fungi</taxon>
        <taxon>Dikarya</taxon>
        <taxon>Ascomycota</taxon>
        <taxon>Pezizomycotina</taxon>
        <taxon>Sordariomycetes</taxon>
        <taxon>Sordariomycetidae</taxon>
        <taxon>Togniniales</taxon>
        <taxon>Togniniaceae</taxon>
        <taxon>Phaeoacremonium</taxon>
    </lineage>
</organism>
<dbReference type="GeneID" id="19328988"/>
<feature type="region of interest" description="Disordered" evidence="1">
    <location>
        <begin position="555"/>
        <end position="610"/>
    </location>
</feature>
<feature type="compositionally biased region" description="Basic and acidic residues" evidence="1">
    <location>
        <begin position="57"/>
        <end position="72"/>
    </location>
</feature>
<feature type="compositionally biased region" description="Acidic residues" evidence="1">
    <location>
        <begin position="421"/>
        <end position="435"/>
    </location>
</feature>
<evidence type="ECO:0000313" key="2">
    <source>
        <dbReference type="EMBL" id="EON96382.1"/>
    </source>
</evidence>
<evidence type="ECO:0000313" key="3">
    <source>
        <dbReference type="Proteomes" id="UP000014074"/>
    </source>
</evidence>
<feature type="compositionally biased region" description="Acidic residues" evidence="1">
    <location>
        <begin position="41"/>
        <end position="52"/>
    </location>
</feature>
<accession>R8BAR9</accession>
<feature type="compositionally biased region" description="Acidic residues" evidence="1">
    <location>
        <begin position="81"/>
        <end position="117"/>
    </location>
</feature>
<protein>
    <submittedName>
        <fullName evidence="2">Uncharacterized protein</fullName>
    </submittedName>
</protein>
<feature type="compositionally biased region" description="Acidic residues" evidence="1">
    <location>
        <begin position="164"/>
        <end position="177"/>
    </location>
</feature>
<feature type="region of interest" description="Disordered" evidence="1">
    <location>
        <begin position="414"/>
        <end position="435"/>
    </location>
</feature>
<gene>
    <name evidence="2" type="ORF">UCRPA7_8161</name>
</gene>
<proteinExistence type="predicted"/>
<name>R8BAR9_PHAM7</name>
<reference evidence="3" key="1">
    <citation type="journal article" date="2013" name="Genome Announc.">
        <title>Draft genome sequence of the ascomycete Phaeoacremonium aleophilum strain UCR-PA7, a causal agent of the esca disease complex in grapevines.</title>
        <authorList>
            <person name="Blanco-Ulate B."/>
            <person name="Rolshausen P."/>
            <person name="Cantu D."/>
        </authorList>
    </citation>
    <scope>NUCLEOTIDE SEQUENCE [LARGE SCALE GENOMIC DNA]</scope>
    <source>
        <strain evidence="3">UCR-PA7</strain>
    </source>
</reference>
<feature type="compositionally biased region" description="Low complexity" evidence="1">
    <location>
        <begin position="23"/>
        <end position="40"/>
    </location>
</feature>
<dbReference type="OrthoDB" id="5399183at2759"/>
<feature type="compositionally biased region" description="Basic and acidic residues" evidence="1">
    <location>
        <begin position="601"/>
        <end position="610"/>
    </location>
</feature>
<dbReference type="eggNOG" id="ENOG502SQ9B">
    <property type="taxonomic scope" value="Eukaryota"/>
</dbReference>
<feature type="region of interest" description="Disordered" evidence="1">
    <location>
        <begin position="238"/>
        <end position="314"/>
    </location>
</feature>
<sequence>MSRNVRQKFPRPPAKTTKRRGSDSSSSLNLSSDDGYSGVDEISDSEDDDEENVVAAEEEHIIHRELRQKDDASGSPRPGQNDDDDADEDGDGDEEDNEDIEAVDDEDGQEDDEDADDSASASWDGILSDIDDSAASDPHANNYILDQDDSTFERHVRFVGVPDSDSDSTDSETTGDIEEFFPDIFVAQESLDNNFRREIEEDPDDSSNSGSYWDFHSAYGNFAVDSELEDVFQQACDDDTPVATPAPSQGTAEVSTPVASAEEAQELDGYETDGDTTEEDVPEPPIVRKKQLRRSQQLADESESDTDRPIRFRRGKPRVGRFNLDSSEKKPICVVNPISRKMMIFTPQRLRRLDLSPESFNFDFFTNPDTTQSSPILSNSASLMMGAMFSSNTFGDFMNTQAVGPAEAFFSLPSDAVTGDGSDESEIDDPEDEEERNLKLEDFITFEEHSSDDEQEDDGNWLEDASIASSPIRRPSTAASGLSETNMEAHPLLSHFENNANAVGAFRRNQINQQLIFSDKATQESLAFSSPYHHGTLRGIKNGSLETVTTPITPVRRQKKSVSSLNPVNEYARSPLETMSQKRKASGGVGEGMSNHKRQRSISDVKVLKI</sequence>
<feature type="compositionally biased region" description="Acidic residues" evidence="1">
    <location>
        <begin position="263"/>
        <end position="282"/>
    </location>
</feature>
<dbReference type="RefSeq" id="XP_007918871.1">
    <property type="nucleotide sequence ID" value="XM_007920680.1"/>
</dbReference>
<dbReference type="KEGG" id="tmn:UCRPA7_8161"/>